<organism evidence="5">
    <name type="scientific">marine sediment metagenome</name>
    <dbReference type="NCBI Taxonomy" id="412755"/>
    <lineage>
        <taxon>unclassified sequences</taxon>
        <taxon>metagenomes</taxon>
        <taxon>ecological metagenomes</taxon>
    </lineage>
</organism>
<evidence type="ECO:0000256" key="4">
    <source>
        <dbReference type="ARBA" id="ARBA00022840"/>
    </source>
</evidence>
<dbReference type="InterPro" id="IPR050763">
    <property type="entry name" value="ABC_transporter_ATP-binding"/>
</dbReference>
<dbReference type="PANTHER" id="PTHR42711">
    <property type="entry name" value="ABC TRANSPORTER ATP-BINDING PROTEIN"/>
    <property type="match status" value="1"/>
</dbReference>
<evidence type="ECO:0000256" key="1">
    <source>
        <dbReference type="ARBA" id="ARBA00005417"/>
    </source>
</evidence>
<dbReference type="InterPro" id="IPR027417">
    <property type="entry name" value="P-loop_NTPase"/>
</dbReference>
<comment type="caution">
    <text evidence="5">The sequence shown here is derived from an EMBL/GenBank/DDBJ whole genome shotgun (WGS) entry which is preliminary data.</text>
</comment>
<evidence type="ECO:0000256" key="2">
    <source>
        <dbReference type="ARBA" id="ARBA00022448"/>
    </source>
</evidence>
<keyword evidence="4" id="KW-0067">ATP-binding</keyword>
<accession>X1S230</accession>
<keyword evidence="3" id="KW-0547">Nucleotide-binding</keyword>
<feature type="non-terminal residue" evidence="5">
    <location>
        <position position="1"/>
    </location>
</feature>
<gene>
    <name evidence="5" type="ORF">S12H4_15339</name>
</gene>
<dbReference type="AlphaFoldDB" id="X1S230"/>
<dbReference type="Gene3D" id="3.40.50.300">
    <property type="entry name" value="P-loop containing nucleotide triphosphate hydrolases"/>
    <property type="match status" value="1"/>
</dbReference>
<dbReference type="PANTHER" id="PTHR42711:SF5">
    <property type="entry name" value="ABC TRANSPORTER ATP-BINDING PROTEIN NATA"/>
    <property type="match status" value="1"/>
</dbReference>
<evidence type="ECO:0000313" key="5">
    <source>
        <dbReference type="EMBL" id="GAI86938.1"/>
    </source>
</evidence>
<keyword evidence="2" id="KW-0813">Transport</keyword>
<dbReference type="SUPFAM" id="SSF52540">
    <property type="entry name" value="P-loop containing nucleoside triphosphate hydrolases"/>
    <property type="match status" value="1"/>
</dbReference>
<comment type="similarity">
    <text evidence="1">Belongs to the ABC transporter superfamily.</text>
</comment>
<sequence length="257" mass="29909">DPIGREEFIQKIRLKREEGVTVIISSHIVLEIEQLADYIAFIDDGKIKASDKIYNLTQFYGFNEYEITQINHNESITLKELSDLLSTEKGLLSDFPKTLSEKTILRTDNPGVHALDNKIEEKLGITRSPFIKRVITLLRYKIIRTHKIGKILHFFLEDIPPDHDELKALFLNPFIPKLIKEISKNIYISGIQLGNVLNEPVHKIHYYLKKIKDLNIIKKIKDKTGRECYWININLLFSYNKVFKEPHFTSSSQDTSI</sequence>
<reference evidence="5" key="1">
    <citation type="journal article" date="2014" name="Front. Microbiol.">
        <title>High frequency of phylogenetically diverse reductive dehalogenase-homologous genes in deep subseafloor sedimentary metagenomes.</title>
        <authorList>
            <person name="Kawai M."/>
            <person name="Futagami T."/>
            <person name="Toyoda A."/>
            <person name="Takaki Y."/>
            <person name="Nishi S."/>
            <person name="Hori S."/>
            <person name="Arai W."/>
            <person name="Tsubouchi T."/>
            <person name="Morono Y."/>
            <person name="Uchiyama I."/>
            <person name="Ito T."/>
            <person name="Fujiyama A."/>
            <person name="Inagaki F."/>
            <person name="Takami H."/>
        </authorList>
    </citation>
    <scope>NUCLEOTIDE SEQUENCE</scope>
    <source>
        <strain evidence="5">Expedition CK06-06</strain>
    </source>
</reference>
<protein>
    <submittedName>
        <fullName evidence="5">Uncharacterized protein</fullName>
    </submittedName>
</protein>
<dbReference type="GO" id="GO:0005524">
    <property type="term" value="F:ATP binding"/>
    <property type="evidence" value="ECO:0007669"/>
    <property type="project" value="UniProtKB-KW"/>
</dbReference>
<name>X1S230_9ZZZZ</name>
<evidence type="ECO:0000256" key="3">
    <source>
        <dbReference type="ARBA" id="ARBA00022741"/>
    </source>
</evidence>
<proteinExistence type="inferred from homology"/>
<dbReference type="EMBL" id="BARW01007355">
    <property type="protein sequence ID" value="GAI86938.1"/>
    <property type="molecule type" value="Genomic_DNA"/>
</dbReference>